<dbReference type="GeneID" id="7838377"/>
<sequence length="141" mass="16194">MYYIPNSQTTNAPPGELPQGQIPQTQQKIIRKIYYIQQPTQNQPPQQQFYAQPANPQILAQPSLNYNQSSAPSNYPLMQQQISLKTEPVTQTHLNTVQNLNQQEKPLEFDDGSFSYLISKVQVSKYLNGIFSYQVSSYCYK</sequence>
<name>I7M3U6_TETTS</name>
<dbReference type="EMBL" id="GG662449">
    <property type="protein sequence ID" value="EAS04322.2"/>
    <property type="molecule type" value="Genomic_DNA"/>
</dbReference>
<reference evidence="3" key="1">
    <citation type="journal article" date="2006" name="PLoS Biol.">
        <title>Macronuclear genome sequence of the ciliate Tetrahymena thermophila, a model eukaryote.</title>
        <authorList>
            <person name="Eisen J.A."/>
            <person name="Coyne R.S."/>
            <person name="Wu M."/>
            <person name="Wu D."/>
            <person name="Thiagarajan M."/>
            <person name="Wortman J.R."/>
            <person name="Badger J.H."/>
            <person name="Ren Q."/>
            <person name="Amedeo P."/>
            <person name="Jones K.M."/>
            <person name="Tallon L.J."/>
            <person name="Delcher A.L."/>
            <person name="Salzberg S.L."/>
            <person name="Silva J.C."/>
            <person name="Haas B.J."/>
            <person name="Majoros W.H."/>
            <person name="Farzad M."/>
            <person name="Carlton J.M."/>
            <person name="Smith R.K. Jr."/>
            <person name="Garg J."/>
            <person name="Pearlman R.E."/>
            <person name="Karrer K.M."/>
            <person name="Sun L."/>
            <person name="Manning G."/>
            <person name="Elde N.C."/>
            <person name="Turkewitz A.P."/>
            <person name="Asai D.J."/>
            <person name="Wilkes D.E."/>
            <person name="Wang Y."/>
            <person name="Cai H."/>
            <person name="Collins K."/>
            <person name="Stewart B.A."/>
            <person name="Lee S.R."/>
            <person name="Wilamowska K."/>
            <person name="Weinberg Z."/>
            <person name="Ruzzo W.L."/>
            <person name="Wloga D."/>
            <person name="Gaertig J."/>
            <person name="Frankel J."/>
            <person name="Tsao C.-C."/>
            <person name="Gorovsky M.A."/>
            <person name="Keeling P.J."/>
            <person name="Waller R.F."/>
            <person name="Patron N.J."/>
            <person name="Cherry J.M."/>
            <person name="Stover N.A."/>
            <person name="Krieger C.J."/>
            <person name="del Toro C."/>
            <person name="Ryder H.F."/>
            <person name="Williamson S.C."/>
            <person name="Barbeau R.A."/>
            <person name="Hamilton E.P."/>
            <person name="Orias E."/>
        </authorList>
    </citation>
    <scope>NUCLEOTIDE SEQUENCE [LARGE SCALE GENOMIC DNA]</scope>
    <source>
        <strain evidence="3">SB210</strain>
    </source>
</reference>
<dbReference type="KEGG" id="tet:TTHERM_00300400"/>
<gene>
    <name evidence="2" type="ORF">TTHERM_00300400</name>
</gene>
<feature type="compositionally biased region" description="Polar residues" evidence="1">
    <location>
        <begin position="1"/>
        <end position="12"/>
    </location>
</feature>
<evidence type="ECO:0000256" key="1">
    <source>
        <dbReference type="SAM" id="MobiDB-lite"/>
    </source>
</evidence>
<dbReference type="InParanoid" id="I7M3U6"/>
<evidence type="ECO:0000313" key="2">
    <source>
        <dbReference type="EMBL" id="EAS04322.2"/>
    </source>
</evidence>
<dbReference type="RefSeq" id="XP_001024567.2">
    <property type="nucleotide sequence ID" value="XM_001024567.2"/>
</dbReference>
<accession>I7M3U6</accession>
<keyword evidence="3" id="KW-1185">Reference proteome</keyword>
<proteinExistence type="predicted"/>
<evidence type="ECO:0000313" key="3">
    <source>
        <dbReference type="Proteomes" id="UP000009168"/>
    </source>
</evidence>
<dbReference type="AlphaFoldDB" id="I7M3U6"/>
<protein>
    <submittedName>
        <fullName evidence="2">Uncharacterized protein</fullName>
    </submittedName>
</protein>
<organism evidence="2 3">
    <name type="scientific">Tetrahymena thermophila (strain SB210)</name>
    <dbReference type="NCBI Taxonomy" id="312017"/>
    <lineage>
        <taxon>Eukaryota</taxon>
        <taxon>Sar</taxon>
        <taxon>Alveolata</taxon>
        <taxon>Ciliophora</taxon>
        <taxon>Intramacronucleata</taxon>
        <taxon>Oligohymenophorea</taxon>
        <taxon>Hymenostomatida</taxon>
        <taxon>Tetrahymenina</taxon>
        <taxon>Tetrahymenidae</taxon>
        <taxon>Tetrahymena</taxon>
    </lineage>
</organism>
<dbReference type="Proteomes" id="UP000009168">
    <property type="component" value="Unassembled WGS sequence"/>
</dbReference>
<feature type="region of interest" description="Disordered" evidence="1">
    <location>
        <begin position="1"/>
        <end position="20"/>
    </location>
</feature>